<evidence type="ECO:0000313" key="6">
    <source>
        <dbReference type="Proteomes" id="UP000187464"/>
    </source>
</evidence>
<sequence>MERLKIQNNSVTLVDQVEDKLLTYFREKDLQTGDPIPNEMELSASLGVARSVLREALSRLKMMGMIETRTRRGMILSEPSILGGMKRVVDPRILSEDALFDILGFRIALEMGICSDIFRNITPKDIEDLEEIVKVGIMYENNEYAPFSEFTFHTRLYQITGNKTIAEFQNIVHPVMTFVKDKFKEYLAPINIKLKEEGRIVTHQDLLHYLKENDEDGYRKALEQHFEVYKIFIRQKNETIHHQKCVVKQ</sequence>
<evidence type="ECO:0000313" key="5">
    <source>
        <dbReference type="EMBL" id="SCD21040.1"/>
    </source>
</evidence>
<proteinExistence type="predicted"/>
<dbReference type="InterPro" id="IPR008920">
    <property type="entry name" value="TF_FadR/GntR_C"/>
</dbReference>
<dbReference type="InterPro" id="IPR036388">
    <property type="entry name" value="WH-like_DNA-bd_sf"/>
</dbReference>
<gene>
    <name evidence="5" type="ORF">PSM36_2235</name>
</gene>
<keyword evidence="3" id="KW-0804">Transcription</keyword>
<name>A0A1R3T1P8_9BACT</name>
<dbReference type="PANTHER" id="PTHR43537">
    <property type="entry name" value="TRANSCRIPTIONAL REGULATOR, GNTR FAMILY"/>
    <property type="match status" value="1"/>
</dbReference>
<reference evidence="6" key="1">
    <citation type="submission" date="2016-08" db="EMBL/GenBank/DDBJ databases">
        <authorList>
            <person name="Wibberg D."/>
        </authorList>
    </citation>
    <scope>NUCLEOTIDE SEQUENCE [LARGE SCALE GENOMIC DNA]</scope>
</reference>
<accession>A0A1R3T1P8</accession>
<dbReference type="GO" id="GO:0003677">
    <property type="term" value="F:DNA binding"/>
    <property type="evidence" value="ECO:0007669"/>
    <property type="project" value="UniProtKB-KW"/>
</dbReference>
<dbReference type="SUPFAM" id="SSF46785">
    <property type="entry name" value="Winged helix' DNA-binding domain"/>
    <property type="match status" value="1"/>
</dbReference>
<dbReference type="RefSeq" id="WP_076930927.1">
    <property type="nucleotide sequence ID" value="NZ_LT605205.1"/>
</dbReference>
<evidence type="ECO:0000259" key="4">
    <source>
        <dbReference type="PROSITE" id="PS50949"/>
    </source>
</evidence>
<dbReference type="PRINTS" id="PR00035">
    <property type="entry name" value="HTHGNTR"/>
</dbReference>
<evidence type="ECO:0000256" key="1">
    <source>
        <dbReference type="ARBA" id="ARBA00023015"/>
    </source>
</evidence>
<dbReference type="STRING" id="1642647.PSM36_2235"/>
<dbReference type="CDD" id="cd07377">
    <property type="entry name" value="WHTH_GntR"/>
    <property type="match status" value="1"/>
</dbReference>
<dbReference type="InterPro" id="IPR011711">
    <property type="entry name" value="GntR_C"/>
</dbReference>
<keyword evidence="1" id="KW-0805">Transcription regulation</keyword>
<dbReference type="GO" id="GO:0003700">
    <property type="term" value="F:DNA-binding transcription factor activity"/>
    <property type="evidence" value="ECO:0007669"/>
    <property type="project" value="InterPro"/>
</dbReference>
<dbReference type="Pfam" id="PF07729">
    <property type="entry name" value="FCD"/>
    <property type="match status" value="1"/>
</dbReference>
<dbReference type="SMART" id="SM00345">
    <property type="entry name" value="HTH_GNTR"/>
    <property type="match status" value="1"/>
</dbReference>
<dbReference type="AlphaFoldDB" id="A0A1R3T1P8"/>
<dbReference type="PANTHER" id="PTHR43537:SF24">
    <property type="entry name" value="GLUCONATE OPERON TRANSCRIPTIONAL REPRESSOR"/>
    <property type="match status" value="1"/>
</dbReference>
<dbReference type="Gene3D" id="1.10.10.10">
    <property type="entry name" value="Winged helix-like DNA-binding domain superfamily/Winged helix DNA-binding domain"/>
    <property type="match status" value="1"/>
</dbReference>
<dbReference type="PROSITE" id="PS50949">
    <property type="entry name" value="HTH_GNTR"/>
    <property type="match status" value="1"/>
</dbReference>
<keyword evidence="6" id="KW-1185">Reference proteome</keyword>
<dbReference type="Gene3D" id="1.20.120.530">
    <property type="entry name" value="GntR ligand-binding domain-like"/>
    <property type="match status" value="1"/>
</dbReference>
<dbReference type="Pfam" id="PF00392">
    <property type="entry name" value="GntR"/>
    <property type="match status" value="1"/>
</dbReference>
<protein>
    <submittedName>
        <fullName evidence="5">DNA-binding transcriptional regulator</fullName>
    </submittedName>
</protein>
<dbReference type="Proteomes" id="UP000187464">
    <property type="component" value="Chromosome I"/>
</dbReference>
<evidence type="ECO:0000256" key="3">
    <source>
        <dbReference type="ARBA" id="ARBA00023163"/>
    </source>
</evidence>
<organism evidence="5 6">
    <name type="scientific">Proteiniphilum saccharofermentans</name>
    <dbReference type="NCBI Taxonomy" id="1642647"/>
    <lineage>
        <taxon>Bacteria</taxon>
        <taxon>Pseudomonadati</taxon>
        <taxon>Bacteroidota</taxon>
        <taxon>Bacteroidia</taxon>
        <taxon>Bacteroidales</taxon>
        <taxon>Dysgonomonadaceae</taxon>
        <taxon>Proteiniphilum</taxon>
    </lineage>
</organism>
<dbReference type="InterPro" id="IPR000524">
    <property type="entry name" value="Tscrpt_reg_HTH_GntR"/>
</dbReference>
<dbReference type="KEGG" id="psac:PSM36_2235"/>
<dbReference type="SMART" id="SM00895">
    <property type="entry name" value="FCD"/>
    <property type="match status" value="1"/>
</dbReference>
<dbReference type="InterPro" id="IPR036390">
    <property type="entry name" value="WH_DNA-bd_sf"/>
</dbReference>
<keyword evidence="2 5" id="KW-0238">DNA-binding</keyword>
<dbReference type="SUPFAM" id="SSF48008">
    <property type="entry name" value="GntR ligand-binding domain-like"/>
    <property type="match status" value="1"/>
</dbReference>
<evidence type="ECO:0000256" key="2">
    <source>
        <dbReference type="ARBA" id="ARBA00023125"/>
    </source>
</evidence>
<dbReference type="EMBL" id="LT605205">
    <property type="protein sequence ID" value="SCD21040.1"/>
    <property type="molecule type" value="Genomic_DNA"/>
</dbReference>
<feature type="domain" description="HTH gntR-type" evidence="4">
    <location>
        <begin position="11"/>
        <end position="79"/>
    </location>
</feature>